<dbReference type="GO" id="GO:0008657">
    <property type="term" value="F:DNA topoisomerase type II (double strand cut, ATP-hydrolyzing) inhibitor activity"/>
    <property type="evidence" value="ECO:0007669"/>
    <property type="project" value="InterPro"/>
</dbReference>
<evidence type="ECO:0000256" key="1">
    <source>
        <dbReference type="ARBA" id="ARBA00005230"/>
    </source>
</evidence>
<dbReference type="SUPFAM" id="SSF50118">
    <property type="entry name" value="Cell growth inhibitor/plasmid maintenance toxic component"/>
    <property type="match status" value="1"/>
</dbReference>
<dbReference type="AlphaFoldDB" id="A0A4R4DNQ3"/>
<protein>
    <recommendedName>
        <fullName evidence="2">Toxin CcdB</fullName>
    </recommendedName>
    <alternativeName>
        <fullName evidence="7">Cytotoxic protein CcdB</fullName>
    </alternativeName>
    <alternativeName>
        <fullName evidence="6">Protein LetD</fullName>
    </alternativeName>
</protein>
<comment type="similarity">
    <text evidence="1">Belongs to the CcdB toxin family.</text>
</comment>
<evidence type="ECO:0000256" key="5">
    <source>
        <dbReference type="ARBA" id="ARBA00023163"/>
    </source>
</evidence>
<keyword evidence="3" id="KW-0678">Repressor</keyword>
<dbReference type="EMBL" id="SKBM01000009">
    <property type="protein sequence ID" value="TCZ63074.1"/>
    <property type="molecule type" value="Genomic_DNA"/>
</dbReference>
<evidence type="ECO:0000256" key="6">
    <source>
        <dbReference type="ARBA" id="ARBA00029628"/>
    </source>
</evidence>
<dbReference type="Proteomes" id="UP000295023">
    <property type="component" value="Unassembled WGS sequence"/>
</dbReference>
<gene>
    <name evidence="8" type="ORF">EXY23_11565</name>
</gene>
<dbReference type="InterPro" id="IPR002712">
    <property type="entry name" value="CcdB"/>
</dbReference>
<evidence type="ECO:0000313" key="8">
    <source>
        <dbReference type="EMBL" id="TCZ63074.1"/>
    </source>
</evidence>
<dbReference type="GO" id="GO:0006276">
    <property type="term" value="P:plasmid maintenance"/>
    <property type="evidence" value="ECO:0007669"/>
    <property type="project" value="InterPro"/>
</dbReference>
<comment type="caution">
    <text evidence="8">The sequence shown here is derived from an EMBL/GenBank/DDBJ whole genome shotgun (WGS) entry which is preliminary data.</text>
</comment>
<sequence length="87" mass="9312">MLVVDLQHDLLEHLPTRVVAPLLLPGQAGRPVRDLNPSFDIEGVPHILATHQLAAVPKRELGPAIGTLDAGYDAILRAIDILLLTGV</sequence>
<dbReference type="Pfam" id="PF01845">
    <property type="entry name" value="CcdB"/>
    <property type="match status" value="1"/>
</dbReference>
<dbReference type="Gene3D" id="2.30.30.110">
    <property type="match status" value="1"/>
</dbReference>
<keyword evidence="4" id="KW-0805">Transcription regulation</keyword>
<keyword evidence="5" id="KW-0804">Transcription</keyword>
<evidence type="ECO:0000256" key="4">
    <source>
        <dbReference type="ARBA" id="ARBA00023015"/>
    </source>
</evidence>
<dbReference type="InterPro" id="IPR011067">
    <property type="entry name" value="Plasmid_toxin/cell-grow_inhib"/>
</dbReference>
<accession>A0A4R4DNQ3</accession>
<evidence type="ECO:0000256" key="7">
    <source>
        <dbReference type="ARBA" id="ARBA00033135"/>
    </source>
</evidence>
<proteinExistence type="inferred from homology"/>
<evidence type="ECO:0000256" key="2">
    <source>
        <dbReference type="ARBA" id="ARBA00015075"/>
    </source>
</evidence>
<reference evidence="8 9" key="1">
    <citation type="submission" date="2019-03" db="EMBL/GenBank/DDBJ databases">
        <title>Paracraurococcus aquatilis NE82 genome sequence.</title>
        <authorList>
            <person name="Zhao Y."/>
            <person name="Du Z."/>
        </authorList>
    </citation>
    <scope>NUCLEOTIDE SEQUENCE [LARGE SCALE GENOMIC DNA]</scope>
    <source>
        <strain evidence="8 9">NE82</strain>
    </source>
</reference>
<evidence type="ECO:0000256" key="3">
    <source>
        <dbReference type="ARBA" id="ARBA00022491"/>
    </source>
</evidence>
<organism evidence="8 9">
    <name type="scientific">Roseicella aquatilis</name>
    <dbReference type="NCBI Taxonomy" id="2527868"/>
    <lineage>
        <taxon>Bacteria</taxon>
        <taxon>Pseudomonadati</taxon>
        <taxon>Pseudomonadota</taxon>
        <taxon>Alphaproteobacteria</taxon>
        <taxon>Acetobacterales</taxon>
        <taxon>Roseomonadaceae</taxon>
        <taxon>Roseicella</taxon>
    </lineage>
</organism>
<dbReference type="OrthoDB" id="9813510at2"/>
<name>A0A4R4DNQ3_9PROT</name>
<keyword evidence="9" id="KW-1185">Reference proteome</keyword>
<evidence type="ECO:0000313" key="9">
    <source>
        <dbReference type="Proteomes" id="UP000295023"/>
    </source>
</evidence>